<feature type="compositionally biased region" description="Acidic residues" evidence="1">
    <location>
        <begin position="25"/>
        <end position="55"/>
    </location>
</feature>
<proteinExistence type="predicted"/>
<sequence>MSKFYLKNNLINMNDLIKANALLISEEDENEERPDENTDTEGSEKPDDAEDDEYMDTGNWEN</sequence>
<reference evidence="2 3" key="1">
    <citation type="journal article" date="2016" name="Nat. Commun.">
        <title>Thousands of microbial genomes shed light on interconnected biogeochemical processes in an aquifer system.</title>
        <authorList>
            <person name="Anantharaman K."/>
            <person name="Brown C.T."/>
            <person name="Hug L.A."/>
            <person name="Sharon I."/>
            <person name="Castelle C.J."/>
            <person name="Probst A.J."/>
            <person name="Thomas B.C."/>
            <person name="Singh A."/>
            <person name="Wilkins M.J."/>
            <person name="Karaoz U."/>
            <person name="Brodie E.L."/>
            <person name="Williams K.H."/>
            <person name="Hubbard S.S."/>
            <person name="Banfield J.F."/>
        </authorList>
    </citation>
    <scope>NUCLEOTIDE SEQUENCE [LARGE SCALE GENOMIC DNA]</scope>
</reference>
<dbReference type="AlphaFoldDB" id="A0A1G2PMB9"/>
<gene>
    <name evidence="2" type="ORF">A2W59_00465</name>
</gene>
<feature type="region of interest" description="Disordered" evidence="1">
    <location>
        <begin position="25"/>
        <end position="62"/>
    </location>
</feature>
<comment type="caution">
    <text evidence="2">The sequence shown here is derived from an EMBL/GenBank/DDBJ whole genome shotgun (WGS) entry which is preliminary data.</text>
</comment>
<name>A0A1G2PMB9_9BACT</name>
<evidence type="ECO:0000313" key="3">
    <source>
        <dbReference type="Proteomes" id="UP000178646"/>
    </source>
</evidence>
<evidence type="ECO:0000256" key="1">
    <source>
        <dbReference type="SAM" id="MobiDB-lite"/>
    </source>
</evidence>
<dbReference type="Proteomes" id="UP000178646">
    <property type="component" value="Unassembled WGS sequence"/>
</dbReference>
<protein>
    <submittedName>
        <fullName evidence="2">Uncharacterized protein</fullName>
    </submittedName>
</protein>
<accession>A0A1G2PMB9</accession>
<organism evidence="2 3">
    <name type="scientific">Candidatus Terrybacteria bacterium RIFCSPHIGHO2_02_41_19</name>
    <dbReference type="NCBI Taxonomy" id="1802364"/>
    <lineage>
        <taxon>Bacteria</taxon>
        <taxon>Candidatus Terryibacteriota</taxon>
    </lineage>
</organism>
<dbReference type="EMBL" id="MHSU01000041">
    <property type="protein sequence ID" value="OHA48781.1"/>
    <property type="molecule type" value="Genomic_DNA"/>
</dbReference>
<evidence type="ECO:0000313" key="2">
    <source>
        <dbReference type="EMBL" id="OHA48781.1"/>
    </source>
</evidence>